<name>A0A8J0SC63_XENTR</name>
<dbReference type="InterPro" id="IPR031476">
    <property type="entry name" value="DUF4686"/>
</dbReference>
<evidence type="ECO:0000256" key="1">
    <source>
        <dbReference type="SAM" id="Coils"/>
    </source>
</evidence>
<feature type="coiled-coil region" evidence="1">
    <location>
        <begin position="552"/>
        <end position="579"/>
    </location>
</feature>
<feature type="coiled-coil region" evidence="1">
    <location>
        <begin position="37"/>
        <end position="324"/>
    </location>
</feature>
<dbReference type="Proteomes" id="UP000008143">
    <property type="component" value="Chromosome 7"/>
</dbReference>
<evidence type="ECO:0000313" key="4">
    <source>
        <dbReference type="RefSeq" id="XP_012808210.2"/>
    </source>
</evidence>
<dbReference type="PANTHER" id="PTHR34479">
    <property type="entry name" value="COILED-COIL DOMAIN-CONTAINING PROTEIN 30"/>
    <property type="match status" value="1"/>
</dbReference>
<dbReference type="AlphaFoldDB" id="A0A8J0SC63"/>
<feature type="compositionally biased region" description="Polar residues" evidence="2">
    <location>
        <begin position="1085"/>
        <end position="1097"/>
    </location>
</feature>
<accession>A0A8J0SC63</accession>
<dbReference type="PANTHER" id="PTHR34479:SF1">
    <property type="entry name" value="COILED-COIL DOMAIN-CONTAINING PROTEIN 30"/>
    <property type="match status" value="1"/>
</dbReference>
<reference evidence="4" key="1">
    <citation type="submission" date="2025-08" db="UniProtKB">
        <authorList>
            <consortium name="RefSeq"/>
        </authorList>
    </citation>
    <scope>IDENTIFICATION</scope>
    <source>
        <strain evidence="4">Nigerian</strain>
        <tissue evidence="4">Liver and blood</tissue>
    </source>
</reference>
<evidence type="ECO:0000313" key="3">
    <source>
        <dbReference type="Proteomes" id="UP000008143"/>
    </source>
</evidence>
<dbReference type="Xenbase" id="XB-GENE-1004904">
    <property type="gene designation" value="ccdc30"/>
</dbReference>
<feature type="region of interest" description="Disordered" evidence="2">
    <location>
        <begin position="329"/>
        <end position="363"/>
    </location>
</feature>
<keyword evidence="1" id="KW-0175">Coiled coil</keyword>
<feature type="coiled-coil region" evidence="1">
    <location>
        <begin position="489"/>
        <end position="523"/>
    </location>
</feature>
<feature type="region of interest" description="Disordered" evidence="2">
    <location>
        <begin position="1073"/>
        <end position="1097"/>
    </location>
</feature>
<feature type="coiled-coil region" evidence="1">
    <location>
        <begin position="365"/>
        <end position="452"/>
    </location>
</feature>
<gene>
    <name evidence="4 5" type="primary">ccdc30</name>
</gene>
<evidence type="ECO:0000256" key="2">
    <source>
        <dbReference type="SAM" id="MobiDB-lite"/>
    </source>
</evidence>
<dbReference type="GeneID" id="100380085"/>
<dbReference type="InterPro" id="IPR052825">
    <property type="entry name" value="CCD-Prefoldin_beta-like"/>
</dbReference>
<dbReference type="CTD" id="728621"/>
<dbReference type="AGR" id="Xenbase:XB-GENE-1004904"/>
<dbReference type="RefSeq" id="XP_012808210.2">
    <property type="nucleotide sequence ID" value="XM_012952756.3"/>
</dbReference>
<organism evidence="3 4">
    <name type="scientific">Xenopus tropicalis</name>
    <name type="common">Western clawed frog</name>
    <name type="synonym">Silurana tropicalis</name>
    <dbReference type="NCBI Taxonomy" id="8364"/>
    <lineage>
        <taxon>Eukaryota</taxon>
        <taxon>Metazoa</taxon>
        <taxon>Chordata</taxon>
        <taxon>Craniata</taxon>
        <taxon>Vertebrata</taxon>
        <taxon>Euteleostomi</taxon>
        <taxon>Amphibia</taxon>
        <taxon>Batrachia</taxon>
        <taxon>Anura</taxon>
        <taxon>Pipoidea</taxon>
        <taxon>Pipidae</taxon>
        <taxon>Xenopodinae</taxon>
        <taxon>Xenopus</taxon>
        <taxon>Silurana</taxon>
    </lineage>
</organism>
<proteinExistence type="predicted"/>
<keyword evidence="3" id="KW-1185">Reference proteome</keyword>
<dbReference type="OrthoDB" id="10007527at2759"/>
<feature type="coiled-coil region" evidence="1">
    <location>
        <begin position="926"/>
        <end position="956"/>
    </location>
</feature>
<protein>
    <submittedName>
        <fullName evidence="4">Coiled-coil domain-containing protein 30 isoform X1</fullName>
    </submittedName>
</protein>
<feature type="coiled-coil region" evidence="1">
    <location>
        <begin position="834"/>
        <end position="882"/>
    </location>
</feature>
<dbReference type="KEGG" id="xtr:100380085"/>
<evidence type="ECO:0000313" key="5">
    <source>
        <dbReference type="Xenbase" id="XB-GENE-1004904"/>
    </source>
</evidence>
<feature type="coiled-coil region" evidence="1">
    <location>
        <begin position="604"/>
        <end position="631"/>
    </location>
</feature>
<dbReference type="Pfam" id="PF15742">
    <property type="entry name" value="DUF4686"/>
    <property type="match status" value="1"/>
</dbReference>
<sequence length="1097" mass="128612">MDEAHWDLEDIFGKLKDEGLQSAASADERLIFLWNLYQGIQTKLHTTRNELEELRQQQAEEMKEVESYVAHIRSLTEEREALTTDFEKENIQLRAELAEMHNQQESQLKEVEEMLDQEGLNDIANSSPSEQVAYLLVERATLLEKLDMLENQMDSHLESLSSINRQEELEQIHKTLEEELYQQRETMKRTKETLSKAQLFPVKNPWKKLFGIHKNADKLSADRSTFEEEVAKEKKKKEGLERDLEEASHRLQMAHDEIRKLTEELLIKKKEITELEHILQKKQQENYGLREEQKMVKENDLLELQKAKQHNSRLDKEILALRSRIKLLDSERKKSSEESEISKSESAEKSQHNQEKTPQDNTFLHKRYQLEIEEKECQNKALLHKLQKLQSKYDETVERNEELESILGETQNQTKEQISYLECEVEGLQRTIMNLEAQLTKLREKSDATGKDQVMEHHIKKGVDLQQSSSLTNECKWLKEKQTSMSAMLLEKEQICHQLEEKIESLENEMYAMSIALAESKKKSEILQKKINEGMGENQKLWEENIHLRQDVNTTRQELQTKREENARIKQEILNMQEKVPRPQICADGAEEIVPNLLAGDTLIQQQHEEIRQLRQDLHRAQHLCSSAEKELRYERDKNLDIKKQHFCLEQANTMVSAELNQLKQKFANVTATCLKLENELEMKQQRIKEMELEVLKQTQISKVQNNWQEKLEHEKSQAHEAEKKILELQQQLRASQHQLQLVQSQVAERKHLEEEMKNVRENETALRTKLQEEQLKRKVLEQSCQDLKHQMGILFDKETVLTRNNSALQHKIHQQESQLLNLDDVQTVSAKERIQIENTNQKLTEELLHVQQEKQQLHKEYENILKQLDEYIRKYHEKELRHKAKLSHAKEIHINEVNQMDLYIKQLGMEIKFLKSQAEKDQQWISKITTENEHLNEEKRILLQKMNEHEAMERNHKWDLLSAQNRAHILDEENRELQEGLLQLYNQVSSLDRVLKKIKALNIEEITNMIPSELHILHLPKGSFSANGIPSPSGILKAIGSTEMQNPVDYKESLSFSITPTSDIGYLNVSSPGVAATSPEPTPNEGTFSETVQTFP</sequence>
<feature type="coiled-coil region" evidence="1">
    <location>
        <begin position="660"/>
        <end position="791"/>
    </location>
</feature>
<feature type="compositionally biased region" description="Basic and acidic residues" evidence="2">
    <location>
        <begin position="329"/>
        <end position="358"/>
    </location>
</feature>
<dbReference type="OMA" id="ENYVDHI"/>